<accession>A0ABR4CP55</accession>
<dbReference type="EMBL" id="JAZHXI010000005">
    <property type="protein sequence ID" value="KAL2071327.1"/>
    <property type="molecule type" value="Genomic_DNA"/>
</dbReference>
<organism evidence="1 2">
    <name type="scientific">Oculimacula yallundae</name>
    <dbReference type="NCBI Taxonomy" id="86028"/>
    <lineage>
        <taxon>Eukaryota</taxon>
        <taxon>Fungi</taxon>
        <taxon>Dikarya</taxon>
        <taxon>Ascomycota</taxon>
        <taxon>Pezizomycotina</taxon>
        <taxon>Leotiomycetes</taxon>
        <taxon>Helotiales</taxon>
        <taxon>Ploettnerulaceae</taxon>
        <taxon>Oculimacula</taxon>
    </lineage>
</organism>
<evidence type="ECO:0000313" key="1">
    <source>
        <dbReference type="EMBL" id="KAL2071327.1"/>
    </source>
</evidence>
<dbReference type="Proteomes" id="UP001595075">
    <property type="component" value="Unassembled WGS sequence"/>
</dbReference>
<sequence length="17" mass="1939">MPKSKPPINNNDTILKE</sequence>
<proteinExistence type="predicted"/>
<protein>
    <submittedName>
        <fullName evidence="1">Uncharacterized protein</fullName>
    </submittedName>
</protein>
<name>A0ABR4CP55_9HELO</name>
<evidence type="ECO:0000313" key="2">
    <source>
        <dbReference type="Proteomes" id="UP001595075"/>
    </source>
</evidence>
<reference evidence="1 2" key="1">
    <citation type="journal article" date="2024" name="Commun. Biol.">
        <title>Comparative genomic analysis of thermophilic fungi reveals convergent evolutionary adaptations and gene losses.</title>
        <authorList>
            <person name="Steindorff A.S."/>
            <person name="Aguilar-Pontes M.V."/>
            <person name="Robinson A.J."/>
            <person name="Andreopoulos B."/>
            <person name="LaButti K."/>
            <person name="Kuo A."/>
            <person name="Mondo S."/>
            <person name="Riley R."/>
            <person name="Otillar R."/>
            <person name="Haridas S."/>
            <person name="Lipzen A."/>
            <person name="Grimwood J."/>
            <person name="Schmutz J."/>
            <person name="Clum A."/>
            <person name="Reid I.D."/>
            <person name="Moisan M.C."/>
            <person name="Butler G."/>
            <person name="Nguyen T.T.M."/>
            <person name="Dewar K."/>
            <person name="Conant G."/>
            <person name="Drula E."/>
            <person name="Henrissat B."/>
            <person name="Hansel C."/>
            <person name="Singer S."/>
            <person name="Hutchinson M.I."/>
            <person name="de Vries R.P."/>
            <person name="Natvig D.O."/>
            <person name="Powell A.J."/>
            <person name="Tsang A."/>
            <person name="Grigoriev I.V."/>
        </authorList>
    </citation>
    <scope>NUCLEOTIDE SEQUENCE [LARGE SCALE GENOMIC DNA]</scope>
    <source>
        <strain evidence="1 2">CBS 494.80</strain>
    </source>
</reference>
<keyword evidence="2" id="KW-1185">Reference proteome</keyword>
<comment type="caution">
    <text evidence="1">The sequence shown here is derived from an EMBL/GenBank/DDBJ whole genome shotgun (WGS) entry which is preliminary data.</text>
</comment>
<gene>
    <name evidence="1" type="ORF">VTL71DRAFT_12562</name>
</gene>